<accession>A0A1J5P5H8</accession>
<sequence>MNFSRYFHLCRWQDAPIVAALLVMSSLSSSAIAANERVDGMLMQRGAFGRMSMPDEFVQFNEKEFKGAKKLAIAVFNVAFPSDNEFTASASASAGLSLFSSSSQTTFSSKMTGVDTATQQRIADKAYSLFVAQLQTAGYEVVDVAELTAMAPEYATWDALPNFASGRYGTYVAPTGRRMFAMPRDTDKRDTSGRLTLALTVLRASAEKTQAVLRSPYVANAANMGVLAVTLVVDYGVYSTSGNTTKFSSKSSVGFKPGVTIGAGNHIDSGSYIAYWGPNSGGFSASAYLQRPVFVERNFATIDGTQDSDGNGGNLVVSLTADPKVFEDAATEALTAAIPKFVGVMDADS</sequence>
<dbReference type="EMBL" id="MLJW01006915">
    <property type="protein sequence ID" value="OIQ65984.1"/>
    <property type="molecule type" value="Genomic_DNA"/>
</dbReference>
<comment type="caution">
    <text evidence="1">The sequence shown here is derived from an EMBL/GenBank/DDBJ whole genome shotgun (WGS) entry which is preliminary data.</text>
</comment>
<organism evidence="1">
    <name type="scientific">mine drainage metagenome</name>
    <dbReference type="NCBI Taxonomy" id="410659"/>
    <lineage>
        <taxon>unclassified sequences</taxon>
        <taxon>metagenomes</taxon>
        <taxon>ecological metagenomes</taxon>
    </lineage>
</organism>
<proteinExistence type="predicted"/>
<gene>
    <name evidence="1" type="ORF">GALL_524530</name>
</gene>
<protein>
    <submittedName>
        <fullName evidence="1">Uncharacterized protein</fullName>
    </submittedName>
</protein>
<dbReference type="AlphaFoldDB" id="A0A1J5P5H8"/>
<reference evidence="1" key="1">
    <citation type="submission" date="2016-10" db="EMBL/GenBank/DDBJ databases">
        <title>Sequence of Gallionella enrichment culture.</title>
        <authorList>
            <person name="Poehlein A."/>
            <person name="Muehling M."/>
            <person name="Daniel R."/>
        </authorList>
    </citation>
    <scope>NUCLEOTIDE SEQUENCE</scope>
</reference>
<evidence type="ECO:0000313" key="1">
    <source>
        <dbReference type="EMBL" id="OIQ65984.1"/>
    </source>
</evidence>
<name>A0A1J5P5H8_9ZZZZ</name>